<organism evidence="6 7">
    <name type="scientific">Enhydra lutris kenyoni</name>
    <name type="common">northern sea otter</name>
    <dbReference type="NCBI Taxonomy" id="391180"/>
    <lineage>
        <taxon>Eukaryota</taxon>
        <taxon>Metazoa</taxon>
        <taxon>Chordata</taxon>
        <taxon>Craniata</taxon>
        <taxon>Vertebrata</taxon>
        <taxon>Euteleostomi</taxon>
        <taxon>Mammalia</taxon>
        <taxon>Eutheria</taxon>
        <taxon>Laurasiatheria</taxon>
        <taxon>Carnivora</taxon>
        <taxon>Caniformia</taxon>
        <taxon>Musteloidea</taxon>
        <taxon>Mustelidae</taxon>
        <taxon>Lutrinae</taxon>
        <taxon>Enhydra</taxon>
    </lineage>
</organism>
<dbReference type="AlphaFoldDB" id="A0A2Y9IL41"/>
<dbReference type="GeneID" id="111139926"/>
<keyword evidence="4" id="KW-0698">rRNA processing</keyword>
<dbReference type="CTD" id="90121"/>
<evidence type="ECO:0000313" key="6">
    <source>
        <dbReference type="Proteomes" id="UP000248482"/>
    </source>
</evidence>
<evidence type="ECO:0000313" key="7">
    <source>
        <dbReference type="RefSeq" id="XP_022348044.1"/>
    </source>
</evidence>
<comment type="function">
    <text evidence="1">May be involved in 20S pre-rRNA processing.</text>
</comment>
<evidence type="ECO:0000256" key="5">
    <source>
        <dbReference type="SAM" id="MobiDB-lite"/>
    </source>
</evidence>
<proteinExistence type="inferred from homology"/>
<feature type="region of interest" description="Disordered" evidence="5">
    <location>
        <begin position="225"/>
        <end position="254"/>
    </location>
</feature>
<protein>
    <recommendedName>
        <fullName evidence="3">Pre-rRNA-processing protein TSR2 homolog</fullName>
    </recommendedName>
</protein>
<dbReference type="GO" id="GO:0006364">
    <property type="term" value="P:rRNA processing"/>
    <property type="evidence" value="ECO:0007669"/>
    <property type="project" value="UniProtKB-KW"/>
</dbReference>
<dbReference type="Proteomes" id="UP000248482">
    <property type="component" value="Unplaced"/>
</dbReference>
<dbReference type="RefSeq" id="XP_022348044.1">
    <property type="nucleotide sequence ID" value="XM_022492336.1"/>
</dbReference>
<keyword evidence="6" id="KW-1185">Reference proteome</keyword>
<evidence type="ECO:0000256" key="3">
    <source>
        <dbReference type="ARBA" id="ARBA00017551"/>
    </source>
</evidence>
<dbReference type="KEGG" id="elk:111139926"/>
<evidence type="ECO:0000256" key="4">
    <source>
        <dbReference type="ARBA" id="ARBA00022552"/>
    </source>
</evidence>
<sequence>MAPPDLHSWLPLVYYIGVNCGDVIHCSDRLFYCSSLAARSSERRICVLRLGFRLIWPGLCCSAIGPPGHRVARGQMMAGVGEDSRALFGAGVRAALEAWPALQIAVENGFGGVHSQEKAEWLGGAIEEYFFRNADLELDEVEDFLGELMTNEFDTVVEDGSLPQVSQQLQTMFYHFQRGDGAALKEMASHITQRKYSVRATAVITARETDEDDADSVEEMEVTATNDGAATDGVCPQPESSGPDSQTIKEEDIVEDGWTIVRRKK</sequence>
<dbReference type="STRING" id="391180.A0A2Y9IL41"/>
<name>A0A2Y9IL41_ENHLU</name>
<evidence type="ECO:0000256" key="1">
    <source>
        <dbReference type="ARBA" id="ARBA00002210"/>
    </source>
</evidence>
<dbReference type="OrthoDB" id="263560at2759"/>
<dbReference type="InterPro" id="IPR019398">
    <property type="entry name" value="Pre-rRNA_process_TSR2"/>
</dbReference>
<accession>A0A2Y9IL41</accession>
<dbReference type="Pfam" id="PF10273">
    <property type="entry name" value="WGG"/>
    <property type="match status" value="1"/>
</dbReference>
<gene>
    <name evidence="7" type="primary">LOC111139926</name>
</gene>
<evidence type="ECO:0000256" key="2">
    <source>
        <dbReference type="ARBA" id="ARBA00006524"/>
    </source>
</evidence>
<dbReference type="PANTHER" id="PTHR21250">
    <property type="entry name" value="PRE-RRNA-PROCESSING PROTEIN TSR2 HOMOLOG"/>
    <property type="match status" value="1"/>
</dbReference>
<reference evidence="7" key="1">
    <citation type="submission" date="2025-08" db="UniProtKB">
        <authorList>
            <consortium name="RefSeq"/>
        </authorList>
    </citation>
    <scope>IDENTIFICATION</scope>
    <source>
        <tissue evidence="7">Blood</tissue>
    </source>
</reference>
<comment type="similarity">
    <text evidence="2">Belongs to the TSR2 family.</text>
</comment>